<dbReference type="PROSITE" id="PS50294">
    <property type="entry name" value="WD_REPEATS_REGION"/>
    <property type="match status" value="3"/>
</dbReference>
<evidence type="ECO:0000256" key="3">
    <source>
        <dbReference type="ARBA" id="ARBA00022490"/>
    </source>
</evidence>
<dbReference type="PANTHER" id="PTHR13720:SF14">
    <property type="entry name" value="CILIA- AND FLAGELLA-ASSOCIATED PROTEIN 52"/>
    <property type="match status" value="1"/>
</dbReference>
<evidence type="ECO:0000256" key="2">
    <source>
        <dbReference type="ARBA" id="ARBA00004496"/>
    </source>
</evidence>
<dbReference type="InterPro" id="IPR036322">
    <property type="entry name" value="WD40_repeat_dom_sf"/>
</dbReference>
<keyword evidence="4 11" id="KW-0853">WD repeat</keyword>
<dbReference type="GO" id="GO:0031514">
    <property type="term" value="C:motile cilium"/>
    <property type="evidence" value="ECO:0007669"/>
    <property type="project" value="UniProtKB-SubCell"/>
</dbReference>
<comment type="similarity">
    <text evidence="7">Belongs to the CFAP52 family.</text>
</comment>
<protein>
    <recommendedName>
        <fullName evidence="8">Cilia- and flagella-associated protein 52</fullName>
    </recommendedName>
</protein>
<evidence type="ECO:0000256" key="10">
    <source>
        <dbReference type="ARBA" id="ARBA00047117"/>
    </source>
</evidence>
<name>A0A5K3ET11_MESCO</name>
<dbReference type="SUPFAM" id="SSF50998">
    <property type="entry name" value="Quinoprotein alcohol dehydrogenase-like"/>
    <property type="match status" value="1"/>
</dbReference>
<dbReference type="Gene3D" id="2.130.10.10">
    <property type="entry name" value="YVTN repeat-like/Quinoprotein amine dehydrogenase"/>
    <property type="match status" value="3"/>
</dbReference>
<dbReference type="InterPro" id="IPR015943">
    <property type="entry name" value="WD40/YVTN_repeat-like_dom_sf"/>
</dbReference>
<accession>A0A5K3ET11</accession>
<feature type="repeat" description="WD" evidence="11">
    <location>
        <begin position="494"/>
        <end position="527"/>
    </location>
</feature>
<dbReference type="Pfam" id="PF00400">
    <property type="entry name" value="WD40"/>
    <property type="match status" value="6"/>
</dbReference>
<dbReference type="InterPro" id="IPR001680">
    <property type="entry name" value="WD40_rpt"/>
</dbReference>
<evidence type="ECO:0000256" key="1">
    <source>
        <dbReference type="ARBA" id="ARBA00004230"/>
    </source>
</evidence>
<dbReference type="InterPro" id="IPR050630">
    <property type="entry name" value="WD_repeat_EMAP"/>
</dbReference>
<keyword evidence="5" id="KW-0677">Repeat</keyword>
<keyword evidence="6" id="KW-0966">Cell projection</keyword>
<evidence type="ECO:0000256" key="4">
    <source>
        <dbReference type="ARBA" id="ARBA00022574"/>
    </source>
</evidence>
<evidence type="ECO:0000256" key="5">
    <source>
        <dbReference type="ARBA" id="ARBA00022737"/>
    </source>
</evidence>
<feature type="repeat" description="WD" evidence="11">
    <location>
        <begin position="578"/>
        <end position="619"/>
    </location>
</feature>
<evidence type="ECO:0000256" key="6">
    <source>
        <dbReference type="ARBA" id="ARBA00022846"/>
    </source>
</evidence>
<comment type="function">
    <text evidence="9">Microtubule inner protein (MIP) part of the dynein-decorated doublet microtubules (DMTs) in cilia axoneme. Important for proper ciliary and flagellar beating. May act in cooperation with CFAP45 and axonemal dynein subunit DNAH11. May play a role in cell growth and/or survival.</text>
</comment>
<proteinExistence type="inferred from homology"/>
<dbReference type="AlphaFoldDB" id="A0A5K3ET11"/>
<keyword evidence="6" id="KW-0282">Flagellum</keyword>
<dbReference type="FunFam" id="2.130.10.10:FF:000207">
    <property type="entry name" value="Cilia- and flagella-associated protein 52"/>
    <property type="match status" value="1"/>
</dbReference>
<evidence type="ECO:0000256" key="11">
    <source>
        <dbReference type="PROSITE-ProRule" id="PRU00221"/>
    </source>
</evidence>
<dbReference type="PROSITE" id="PS50082">
    <property type="entry name" value="WD_REPEATS_2"/>
    <property type="match status" value="4"/>
</dbReference>
<evidence type="ECO:0000256" key="7">
    <source>
        <dbReference type="ARBA" id="ARBA00029456"/>
    </source>
</evidence>
<evidence type="ECO:0000256" key="8">
    <source>
        <dbReference type="ARBA" id="ARBA00029552"/>
    </source>
</evidence>
<keyword evidence="3" id="KW-0963">Cytoplasm</keyword>
<keyword evidence="6" id="KW-0969">Cilium</keyword>
<feature type="repeat" description="WD" evidence="11">
    <location>
        <begin position="620"/>
        <end position="661"/>
    </location>
</feature>
<dbReference type="PANTHER" id="PTHR13720">
    <property type="entry name" value="WD-40 REPEAT PROTEIN"/>
    <property type="match status" value="1"/>
</dbReference>
<dbReference type="GO" id="GO:0005930">
    <property type="term" value="C:axoneme"/>
    <property type="evidence" value="ECO:0007669"/>
    <property type="project" value="UniProtKB-ARBA"/>
</dbReference>
<evidence type="ECO:0000256" key="9">
    <source>
        <dbReference type="ARBA" id="ARBA00046056"/>
    </source>
</evidence>
<dbReference type="InterPro" id="IPR011047">
    <property type="entry name" value="Quinoprotein_ADH-like_sf"/>
</dbReference>
<dbReference type="SMART" id="SM00320">
    <property type="entry name" value="WD40"/>
    <property type="match status" value="10"/>
</dbReference>
<comment type="subunit">
    <text evidence="10">Microtubule inner protein component of sperm flagellar doublet microtubules. Interacts with BRCA2. Interacts with the CCT chaperonin complex. Interacts with HSP70. Interacts with AK8. Interacts with CFAP45. Interacts with DNAI1. Interacts with IQDC.</text>
</comment>
<evidence type="ECO:0000313" key="12">
    <source>
        <dbReference type="WBParaSite" id="MCU_002428-RB"/>
    </source>
</evidence>
<reference evidence="12" key="1">
    <citation type="submission" date="2019-11" db="UniProtKB">
        <authorList>
            <consortium name="WormBaseParasite"/>
        </authorList>
    </citation>
    <scope>IDENTIFICATION</scope>
</reference>
<feature type="repeat" description="WD" evidence="11">
    <location>
        <begin position="421"/>
        <end position="462"/>
    </location>
</feature>
<dbReference type="SUPFAM" id="SSF50978">
    <property type="entry name" value="WD40 repeat-like"/>
    <property type="match status" value="1"/>
</dbReference>
<sequence>MSTENLGYKHLNLKGVIGFNGTVENCLNIHPDRQNLVYALGCTVVIEDLNSRKQLLLQGHTSNVICLAVSHDGCYIASGQITHSGYKADIILWDYEKKKAITRFVLHKVKVQALVFSPNSKYLASLGGQDDGSVVLWSLSKNSAICGSPAQMSNSGITRSLAYSNRNDDLFFTGGELNLRIWRADVPNRKIRPTDCDLRQYKRTITKVVADNQDEMLFCATTSGDILAVRISSALVQLIFPEREKYSLGITSLCLVDDSSLIIGTGEGTVQMLNIGHQARRMNCELILQKTSQKRSVMGAVTSISLRGEGHQFFVATDKSHIYRFDGSTFNHELITSCHYSPINGVSFPENCSELFATCSFQDIRVFHTLTQQELLRINIPNLVCFSIDILKDGTSIISGWDDSKIRAFYPETGRLMYTVNDAHKKGVTAVAATSCGTRIISGGGEGQVRVWELRESLNKQTKNFGPHCHRSKPKGGDGEAPHSIFITKLLATMKEHANTVSCIKINKDDTACASSSADGTCIVWSLVEFTRLQIIFSNTLFRVVCFHTSEVQLLTAGTDRKIGYWEMYDGSQIRELEASRSGSINGMDLTRDGNVFVTGGDDKIVKVWRYNEGDVTHIGLGHSSPITRLKISPDQKLIITVSEDGGIFIWDFPPQEAFDSVH</sequence>
<comment type="subcellular location">
    <subcellularLocation>
        <location evidence="1">Cell projection</location>
        <location evidence="1">Cilium</location>
        <location evidence="1">Flagellum</location>
    </subcellularLocation>
    <subcellularLocation>
        <location evidence="2">Cytoplasm</location>
    </subcellularLocation>
</comment>
<dbReference type="WBParaSite" id="MCU_002428-RB">
    <property type="protein sequence ID" value="MCU_002428-RB"/>
    <property type="gene ID" value="MCU_002428"/>
</dbReference>
<organism evidence="12">
    <name type="scientific">Mesocestoides corti</name>
    <name type="common">Flatworm</name>
    <dbReference type="NCBI Taxonomy" id="53468"/>
    <lineage>
        <taxon>Eukaryota</taxon>
        <taxon>Metazoa</taxon>
        <taxon>Spiralia</taxon>
        <taxon>Lophotrochozoa</taxon>
        <taxon>Platyhelminthes</taxon>
        <taxon>Cestoda</taxon>
        <taxon>Eucestoda</taxon>
        <taxon>Cyclophyllidea</taxon>
        <taxon>Mesocestoididae</taxon>
        <taxon>Mesocestoides</taxon>
    </lineage>
</organism>